<protein>
    <submittedName>
        <fullName evidence="1">DUF1853 family protein</fullName>
    </submittedName>
</protein>
<organism evidence="1 2">
    <name type="scientific">Undibacterium cyanobacteriorum</name>
    <dbReference type="NCBI Taxonomy" id="3073561"/>
    <lineage>
        <taxon>Bacteria</taxon>
        <taxon>Pseudomonadati</taxon>
        <taxon>Pseudomonadota</taxon>
        <taxon>Betaproteobacteria</taxon>
        <taxon>Burkholderiales</taxon>
        <taxon>Oxalobacteraceae</taxon>
        <taxon>Undibacterium</taxon>
    </lineage>
</organism>
<gene>
    <name evidence="1" type="ORF">RF679_08305</name>
</gene>
<proteinExistence type="predicted"/>
<evidence type="ECO:0000313" key="2">
    <source>
        <dbReference type="Proteomes" id="UP001181355"/>
    </source>
</evidence>
<dbReference type="Proteomes" id="UP001181355">
    <property type="component" value="Chromosome"/>
</dbReference>
<evidence type="ECO:0000313" key="1">
    <source>
        <dbReference type="EMBL" id="WMW82266.1"/>
    </source>
</evidence>
<reference evidence="1" key="1">
    <citation type="submission" date="2023-09" db="EMBL/GenBank/DDBJ databases">
        <title>Undibacterium sp. 20NA77.5 isolated from freshwater.</title>
        <authorList>
            <person name="Le V."/>
            <person name="Ko S.-R."/>
            <person name="Ahn C.-Y."/>
            <person name="Oh H.-M."/>
        </authorList>
    </citation>
    <scope>NUCLEOTIDE SEQUENCE</scope>
    <source>
        <strain evidence="1">20NA77.5</strain>
    </source>
</reference>
<name>A0ABY9RM28_9BURK</name>
<dbReference type="RefSeq" id="WP_309483741.1">
    <property type="nucleotide sequence ID" value="NZ_CP133720.1"/>
</dbReference>
<keyword evidence="2" id="KW-1185">Reference proteome</keyword>
<dbReference type="InterPro" id="IPR015003">
    <property type="entry name" value="DUF1853"/>
</dbReference>
<dbReference type="Pfam" id="PF08907">
    <property type="entry name" value="DUF1853"/>
    <property type="match status" value="1"/>
</dbReference>
<accession>A0ABY9RM28</accession>
<sequence>MQTFQDVFHREFFQLRDKHVRALTWLLLSPSVLDERSPMWHRQIAHLSLPERSTLKRWLFELDAHPTPLHEMVNLHESLRLGHYAENLLAYFFQHEGILFGRSLQVNDRASHTIGEFDFLLYGHSGLIHLELATKFYLFQLPGHTMHRPSVFDYLGPGLNDSLGAKMQKILGKQLTLSLHPAAQKAVPQGVAAAKALVKGWLFYRATEREVNLVEGIAHGHCMGFWWTLDELKKLAIPNAMVLERLDWLAPAQCDPTDVLKKDLLIEMLERHFHIDQRPVLVAIMRHSGDVMQEFCRGFVVPSEWPMKAAQVERQEPNA</sequence>
<dbReference type="EMBL" id="CP133720">
    <property type="protein sequence ID" value="WMW82266.1"/>
    <property type="molecule type" value="Genomic_DNA"/>
</dbReference>